<name>A0A2T0IE01_PSEFL</name>
<feature type="region of interest" description="Disordered" evidence="1">
    <location>
        <begin position="18"/>
        <end position="74"/>
    </location>
</feature>
<comment type="caution">
    <text evidence="2">The sequence shown here is derived from an EMBL/GenBank/DDBJ whole genome shotgun (WGS) entry which is preliminary data.</text>
</comment>
<dbReference type="AlphaFoldDB" id="A0A2T0IE01"/>
<evidence type="ECO:0000256" key="1">
    <source>
        <dbReference type="SAM" id="MobiDB-lite"/>
    </source>
</evidence>
<evidence type="ECO:0000313" key="3">
    <source>
        <dbReference type="Proteomes" id="UP000239731"/>
    </source>
</evidence>
<proteinExistence type="predicted"/>
<sequence length="74" mass="7827">MIVPTLCVGTPPGTLCVPPSDAERHEMRSHAERENVQARVRPPQPAAEQSGPHTHPPANAESLAACRPGSACRP</sequence>
<dbReference type="EMBL" id="PVUH01000005">
    <property type="protein sequence ID" value="PRW93543.1"/>
    <property type="molecule type" value="Genomic_DNA"/>
</dbReference>
<accession>A0A2T0IE01</accession>
<reference evidence="2 3" key="1">
    <citation type="submission" date="2018-03" db="EMBL/GenBank/DDBJ databases">
        <title>Blue discolouration in mozzarella cheese caused by Pseudomonas fluorescens.</title>
        <authorList>
            <person name="Chiesa F."/>
            <person name="Dalmasso A."/>
            <person name="Lomonaco S."/>
        </authorList>
    </citation>
    <scope>NUCLEOTIDE SEQUENCE [LARGE SCALE GENOMIC DNA]</scope>
    <source>
        <strain evidence="2 3">11293</strain>
    </source>
</reference>
<organism evidence="2 3">
    <name type="scientific">Pseudomonas fluorescens</name>
    <dbReference type="NCBI Taxonomy" id="294"/>
    <lineage>
        <taxon>Bacteria</taxon>
        <taxon>Pseudomonadati</taxon>
        <taxon>Pseudomonadota</taxon>
        <taxon>Gammaproteobacteria</taxon>
        <taxon>Pseudomonadales</taxon>
        <taxon>Pseudomonadaceae</taxon>
        <taxon>Pseudomonas</taxon>
    </lineage>
</organism>
<feature type="compositionally biased region" description="Basic and acidic residues" evidence="1">
    <location>
        <begin position="21"/>
        <end position="36"/>
    </location>
</feature>
<dbReference type="Proteomes" id="UP000239731">
    <property type="component" value="Unassembled WGS sequence"/>
</dbReference>
<evidence type="ECO:0000313" key="2">
    <source>
        <dbReference type="EMBL" id="PRW93543.1"/>
    </source>
</evidence>
<protein>
    <submittedName>
        <fullName evidence="2">Uncharacterized protein</fullName>
    </submittedName>
</protein>
<gene>
    <name evidence="2" type="ORF">C7A10_10285</name>
</gene>